<dbReference type="RefSeq" id="WP_344619786.1">
    <property type="nucleotide sequence ID" value="NZ_BAAARV010000113.1"/>
</dbReference>
<protein>
    <submittedName>
        <fullName evidence="2">Alpha/beta hydrolase</fullName>
    </submittedName>
</protein>
<dbReference type="EMBL" id="BAAARV010000113">
    <property type="protein sequence ID" value="GAA2388553.1"/>
    <property type="molecule type" value="Genomic_DNA"/>
</dbReference>
<comment type="caution">
    <text evidence="2">The sequence shown here is derived from an EMBL/GenBank/DDBJ whole genome shotgun (WGS) entry which is preliminary data.</text>
</comment>
<reference evidence="3" key="1">
    <citation type="journal article" date="2019" name="Int. J. Syst. Evol. Microbiol.">
        <title>The Global Catalogue of Microorganisms (GCM) 10K type strain sequencing project: providing services to taxonomists for standard genome sequencing and annotation.</title>
        <authorList>
            <consortium name="The Broad Institute Genomics Platform"/>
            <consortium name="The Broad Institute Genome Sequencing Center for Infectious Disease"/>
            <person name="Wu L."/>
            <person name="Ma J."/>
        </authorList>
    </citation>
    <scope>NUCLEOTIDE SEQUENCE [LARGE SCALE GENOMIC DNA]</scope>
    <source>
        <strain evidence="3">JCM 3272</strain>
    </source>
</reference>
<dbReference type="Pfam" id="PF00561">
    <property type="entry name" value="Abhydrolase_1"/>
    <property type="match status" value="1"/>
</dbReference>
<name>A0ABP5UX90_9ACTN</name>
<evidence type="ECO:0000259" key="1">
    <source>
        <dbReference type="Pfam" id="PF00561"/>
    </source>
</evidence>
<feature type="domain" description="AB hydrolase-1" evidence="1">
    <location>
        <begin position="32"/>
        <end position="275"/>
    </location>
</feature>
<dbReference type="PANTHER" id="PTHR43798:SF33">
    <property type="entry name" value="HYDROLASE, PUTATIVE (AFU_ORTHOLOGUE AFUA_2G14860)-RELATED"/>
    <property type="match status" value="1"/>
</dbReference>
<dbReference type="InterPro" id="IPR029058">
    <property type="entry name" value="AB_hydrolase_fold"/>
</dbReference>
<proteinExistence type="predicted"/>
<keyword evidence="3" id="KW-1185">Reference proteome</keyword>
<accession>A0ABP5UX90</accession>
<sequence>MATDPLSAGEHLLEVDGRPQWYHVAGRGPVCLVHPGGPGLGWEYLRMPELETHLTVVYLEPIGTGRSARFDRADDYSIDRYTEFLGRVLDHLAVPAPLLLGHSHGGFVAQTYALSRPERLGGLVLYATSPATGPDFWTAAVTNVQLFPQQYPDRPAAADIPPAFRAALTADTDAAYCEALRRLLPVYLADPWGERSLLEDVQHGLRAWVAPSRAQEPRPFDVRASLAGLTVPSLILTGAHDFICGPRWAQALAAAIPDARLVTFDDSGHLPHVEEAHTFAATVAGFAHGRQPGPN</sequence>
<dbReference type="SUPFAM" id="SSF53474">
    <property type="entry name" value="alpha/beta-Hydrolases"/>
    <property type="match status" value="1"/>
</dbReference>
<dbReference type="Gene3D" id="3.40.50.1820">
    <property type="entry name" value="alpha/beta hydrolase"/>
    <property type="match status" value="1"/>
</dbReference>
<dbReference type="Proteomes" id="UP001501444">
    <property type="component" value="Unassembled WGS sequence"/>
</dbReference>
<dbReference type="GO" id="GO:0016787">
    <property type="term" value="F:hydrolase activity"/>
    <property type="evidence" value="ECO:0007669"/>
    <property type="project" value="UniProtKB-KW"/>
</dbReference>
<gene>
    <name evidence="2" type="ORF">GCM10010170_099820</name>
</gene>
<dbReference type="PANTHER" id="PTHR43798">
    <property type="entry name" value="MONOACYLGLYCEROL LIPASE"/>
    <property type="match status" value="1"/>
</dbReference>
<keyword evidence="2" id="KW-0378">Hydrolase</keyword>
<evidence type="ECO:0000313" key="2">
    <source>
        <dbReference type="EMBL" id="GAA2388553.1"/>
    </source>
</evidence>
<dbReference type="InterPro" id="IPR000073">
    <property type="entry name" value="AB_hydrolase_1"/>
</dbReference>
<organism evidence="2 3">
    <name type="scientific">Dactylosporangium salmoneum</name>
    <dbReference type="NCBI Taxonomy" id="53361"/>
    <lineage>
        <taxon>Bacteria</taxon>
        <taxon>Bacillati</taxon>
        <taxon>Actinomycetota</taxon>
        <taxon>Actinomycetes</taxon>
        <taxon>Micromonosporales</taxon>
        <taxon>Micromonosporaceae</taxon>
        <taxon>Dactylosporangium</taxon>
    </lineage>
</organism>
<dbReference type="InterPro" id="IPR050266">
    <property type="entry name" value="AB_hydrolase_sf"/>
</dbReference>
<evidence type="ECO:0000313" key="3">
    <source>
        <dbReference type="Proteomes" id="UP001501444"/>
    </source>
</evidence>